<proteinExistence type="predicted"/>
<dbReference type="Proteomes" id="UP000660262">
    <property type="component" value="Unassembled WGS sequence"/>
</dbReference>
<keyword evidence="2" id="KW-1185">Reference proteome</keyword>
<dbReference type="AlphaFoldDB" id="A0A830HS43"/>
<comment type="caution">
    <text evidence="1">The sequence shown here is derived from an EMBL/GenBank/DDBJ whole genome shotgun (WGS) entry which is preliminary data.</text>
</comment>
<dbReference type="OrthoDB" id="2556737at2759"/>
<evidence type="ECO:0000313" key="1">
    <source>
        <dbReference type="EMBL" id="GHP08570.1"/>
    </source>
</evidence>
<evidence type="ECO:0000313" key="2">
    <source>
        <dbReference type="Proteomes" id="UP000660262"/>
    </source>
</evidence>
<organism evidence="1 2">
    <name type="scientific">Pycnococcus provasolii</name>
    <dbReference type="NCBI Taxonomy" id="41880"/>
    <lineage>
        <taxon>Eukaryota</taxon>
        <taxon>Viridiplantae</taxon>
        <taxon>Chlorophyta</taxon>
        <taxon>Pseudoscourfieldiophyceae</taxon>
        <taxon>Pseudoscourfieldiales</taxon>
        <taxon>Pycnococcaceae</taxon>
        <taxon>Pycnococcus</taxon>
    </lineage>
</organism>
<sequence>MQCINVIQQRIEECKIRYTDGFMLMIYGTSTGSHSIEVKGKRQLTNRGYSKPPIVDVNGNTIAMGEQGAHGPGGESVFDCGSSMVMSKAVETNDEAALAHAPDPGERHRSRGHFHAIVPIKTPWESVPTPKPEAERKVVALDPGVRAFQTCYSTTDGCTGRAISDLGGCIVGCIYDGSPARG</sequence>
<accession>A0A830HS43</accession>
<name>A0A830HS43_9CHLO</name>
<reference evidence="1" key="1">
    <citation type="submission" date="2020-10" db="EMBL/GenBank/DDBJ databases">
        <title>Unveiling of a novel bifunctional photoreceptor, Dualchrome1, isolated from a cosmopolitan green alga.</title>
        <authorList>
            <person name="Suzuki S."/>
            <person name="Kawachi M."/>
        </authorList>
    </citation>
    <scope>NUCLEOTIDE SEQUENCE</scope>
    <source>
        <strain evidence="1">NIES 2893</strain>
    </source>
</reference>
<gene>
    <name evidence="1" type="ORF">PPROV_000730700</name>
</gene>
<protein>
    <submittedName>
        <fullName evidence="1">Uncharacterized protein</fullName>
    </submittedName>
</protein>
<dbReference type="EMBL" id="BNJQ01000021">
    <property type="protein sequence ID" value="GHP08570.1"/>
    <property type="molecule type" value="Genomic_DNA"/>
</dbReference>